<evidence type="ECO:0000256" key="1">
    <source>
        <dbReference type="SAM" id="MobiDB-lite"/>
    </source>
</evidence>
<dbReference type="EMBL" id="CAEZSZ010000061">
    <property type="protein sequence ID" value="CAB4556039.1"/>
    <property type="molecule type" value="Genomic_DNA"/>
</dbReference>
<reference evidence="2" key="1">
    <citation type="submission" date="2020-05" db="EMBL/GenBank/DDBJ databases">
        <authorList>
            <person name="Chiriac C."/>
            <person name="Salcher M."/>
            <person name="Ghai R."/>
            <person name="Kavagutti S V."/>
        </authorList>
    </citation>
    <scope>NUCLEOTIDE SEQUENCE</scope>
</reference>
<feature type="compositionally biased region" description="Basic and acidic residues" evidence="1">
    <location>
        <begin position="196"/>
        <end position="210"/>
    </location>
</feature>
<feature type="compositionally biased region" description="Low complexity" evidence="1">
    <location>
        <begin position="173"/>
        <end position="190"/>
    </location>
</feature>
<dbReference type="AlphaFoldDB" id="A0A6J6D091"/>
<accession>A0A6J6D091</accession>
<organism evidence="2">
    <name type="scientific">freshwater metagenome</name>
    <dbReference type="NCBI Taxonomy" id="449393"/>
    <lineage>
        <taxon>unclassified sequences</taxon>
        <taxon>metagenomes</taxon>
        <taxon>ecological metagenomes</taxon>
    </lineage>
</organism>
<evidence type="ECO:0000313" key="2">
    <source>
        <dbReference type="EMBL" id="CAB4556039.1"/>
    </source>
</evidence>
<feature type="region of interest" description="Disordered" evidence="1">
    <location>
        <begin position="173"/>
        <end position="210"/>
    </location>
</feature>
<protein>
    <submittedName>
        <fullName evidence="2">Unannotated protein</fullName>
    </submittedName>
</protein>
<name>A0A6J6D091_9ZZZZ</name>
<gene>
    <name evidence="2" type="ORF">UFOPK1561_00605</name>
</gene>
<sequence length="210" mass="22091">MVFVSVTVVNDSTLKNSLPKLTTIAKIAKVQRTLSRASTVATTPFAWTPKAALESIRVGRPLRFPARAPTATTIADENVPRAIATTPCEKEIPSEFAYQASAIGSTEPVIPSQAQNCEEEWLRRDAFGADSSATSSIISSGSSKRNERLLSAGAKPGTGANAVAREVEFKFSSSIAVSSSSAPTTVSAASRRSKSSRSEPLDKSVSETVA</sequence>
<proteinExistence type="predicted"/>